<evidence type="ECO:0000313" key="8">
    <source>
        <dbReference type="Proteomes" id="UP000614601"/>
    </source>
</evidence>
<dbReference type="Gene3D" id="1.10.8.60">
    <property type="match status" value="2"/>
</dbReference>
<evidence type="ECO:0000313" key="7">
    <source>
        <dbReference type="EMBL" id="CAD5205907.1"/>
    </source>
</evidence>
<dbReference type="OrthoDB" id="27435at2759"/>
<dbReference type="CDD" id="cd19511">
    <property type="entry name" value="RecA-like_CDC48_r2-like"/>
    <property type="match status" value="1"/>
</dbReference>
<accession>A0A811JRN8</accession>
<dbReference type="Proteomes" id="UP000614601">
    <property type="component" value="Unassembled WGS sequence"/>
</dbReference>
<feature type="domain" description="AAA+ ATPase" evidence="6">
    <location>
        <begin position="489"/>
        <end position="626"/>
    </location>
</feature>
<keyword evidence="8" id="KW-1185">Reference proteome</keyword>
<dbReference type="SMART" id="SM00382">
    <property type="entry name" value="AAA"/>
    <property type="match status" value="2"/>
</dbReference>
<dbReference type="InterPro" id="IPR003593">
    <property type="entry name" value="AAA+_ATPase"/>
</dbReference>
<dbReference type="Pfam" id="PF00004">
    <property type="entry name" value="AAA"/>
    <property type="match status" value="1"/>
</dbReference>
<dbReference type="PANTHER" id="PTHR23077">
    <property type="entry name" value="AAA-FAMILY ATPASE"/>
    <property type="match status" value="1"/>
</dbReference>
<feature type="domain" description="AAA+ ATPase" evidence="6">
    <location>
        <begin position="268"/>
        <end position="375"/>
    </location>
</feature>
<dbReference type="PANTHER" id="PTHR23077:SF27">
    <property type="entry name" value="ATPASE FAMILY GENE 2 PROTEIN HOMOLOG A"/>
    <property type="match status" value="1"/>
</dbReference>
<reference evidence="7" key="1">
    <citation type="submission" date="2020-09" db="EMBL/GenBank/DDBJ databases">
        <authorList>
            <person name="Kikuchi T."/>
        </authorList>
    </citation>
    <scope>NUCLEOTIDE SEQUENCE</scope>
    <source>
        <strain evidence="7">SH1</strain>
    </source>
</reference>
<dbReference type="InterPro" id="IPR003959">
    <property type="entry name" value="ATPase_AAA_core"/>
</dbReference>
<dbReference type="InterPro" id="IPR041569">
    <property type="entry name" value="AAA_lid_3"/>
</dbReference>
<dbReference type="InterPro" id="IPR003960">
    <property type="entry name" value="ATPase_AAA_CS"/>
</dbReference>
<gene>
    <name evidence="7" type="ORF">BOKJ2_LOCUS591</name>
</gene>
<dbReference type="SUPFAM" id="SSF52540">
    <property type="entry name" value="P-loop containing nucleoside triphosphate hydrolases"/>
    <property type="match status" value="2"/>
</dbReference>
<protein>
    <recommendedName>
        <fullName evidence="6">AAA+ ATPase domain-containing protein</fullName>
    </recommendedName>
</protein>
<dbReference type="FunFam" id="3.40.50.300:FF:000567">
    <property type="entry name" value="ATPase, AAA family protein"/>
    <property type="match status" value="1"/>
</dbReference>
<dbReference type="InterPro" id="IPR050168">
    <property type="entry name" value="AAA_ATPase_domain"/>
</dbReference>
<comment type="subcellular location">
    <subcellularLocation>
        <location evidence="1">Cytoplasm</location>
    </subcellularLocation>
</comment>
<evidence type="ECO:0000256" key="3">
    <source>
        <dbReference type="ARBA" id="ARBA00022741"/>
    </source>
</evidence>
<dbReference type="Gene3D" id="3.40.50.300">
    <property type="entry name" value="P-loop containing nucleotide triphosphate hydrolases"/>
    <property type="match status" value="2"/>
</dbReference>
<comment type="caution">
    <text evidence="7">The sequence shown here is derived from an EMBL/GenBank/DDBJ whole genome shotgun (WGS) entry which is preliminary data.</text>
</comment>
<dbReference type="EMBL" id="CAJFCW020000001">
    <property type="protein sequence ID" value="CAG9079766.1"/>
    <property type="molecule type" value="Genomic_DNA"/>
</dbReference>
<dbReference type="EMBL" id="CAJFDH010000001">
    <property type="protein sequence ID" value="CAD5205907.1"/>
    <property type="molecule type" value="Genomic_DNA"/>
</dbReference>
<evidence type="ECO:0000256" key="5">
    <source>
        <dbReference type="ARBA" id="ARBA00061477"/>
    </source>
</evidence>
<dbReference type="PROSITE" id="PS00674">
    <property type="entry name" value="AAA"/>
    <property type="match status" value="1"/>
</dbReference>
<keyword evidence="3" id="KW-0547">Nucleotide-binding</keyword>
<sequence length="717" mass="80236">MSKKKPIFTRCERCHTFFLTPHFQKHPNNCSDEDGLLKIVPKKLLSGISHKLEKGKDGLPNSALGWHKFNTILVNPQALDMFEVLPRSPLVLRELGCDDKKTLVTAWPCSELQPLRFSMDNIVAERTLSLEAVESFENLKTLTLEPVDTISSSLLQASHFSAFISVYLNGAFVSPSIPIEINYLAKKYRFEMLEDISVVFDAIGFDGSEKIRVYKVTPDTVVRFKTKHIVEGGVELASANIFDKIGGAELVKQRVEEYLFAPIEKGLRPFSLIIWGFTGCGKSLFLSCIQERLPGQSLTFTSMKDLSEKRSQIKSDTVLLLDFQPSTSDSNNFVDIVCDLLDSKACLCVILTTRSIDQLDLRVRRRFEVEMELMVPSTAERKAIFEILLADELKHESGRLAKDTHGFTGADINVLCKKAELLKRNGDAKPLEAARSQTEPTGIKQFILEVPNVSWDQIGGNHALKLEIQQAVVWPYEHPEAFERLGVQPPNGILLYGPPGCSKTLIARALASQSSLNFLSVKGPELFSKYVGESERAVRDLFHRARQVSPAILFFDEIDAIATKRGQDKSNAVSDRVLAQMLTELDGLEKSSRVFVVAATNRPDTLDSALLRPGRLDRAIYVPLPDFETRRQIIEIQFKKVKVSSEVDIEALAERTNGYSGAELVALIKNSALCAMRESLEANEVTQEHIDQSFSMVLARTDKHLLGLYEKFARGDR</sequence>
<keyword evidence="2" id="KW-0963">Cytoplasm</keyword>
<dbReference type="InterPro" id="IPR027417">
    <property type="entry name" value="P-loop_NTPase"/>
</dbReference>
<evidence type="ECO:0000256" key="1">
    <source>
        <dbReference type="ARBA" id="ARBA00004496"/>
    </source>
</evidence>
<dbReference type="GO" id="GO:0005737">
    <property type="term" value="C:cytoplasm"/>
    <property type="evidence" value="ECO:0007669"/>
    <property type="project" value="UniProtKB-SubCell"/>
</dbReference>
<evidence type="ECO:0000256" key="2">
    <source>
        <dbReference type="ARBA" id="ARBA00022490"/>
    </source>
</evidence>
<dbReference type="AlphaFoldDB" id="A0A811JRN8"/>
<evidence type="ECO:0000256" key="4">
    <source>
        <dbReference type="ARBA" id="ARBA00022840"/>
    </source>
</evidence>
<dbReference type="Pfam" id="PF17862">
    <property type="entry name" value="AAA_lid_3"/>
    <property type="match status" value="1"/>
</dbReference>
<evidence type="ECO:0000259" key="6">
    <source>
        <dbReference type="SMART" id="SM00382"/>
    </source>
</evidence>
<dbReference type="GO" id="GO:0005524">
    <property type="term" value="F:ATP binding"/>
    <property type="evidence" value="ECO:0007669"/>
    <property type="project" value="UniProtKB-KW"/>
</dbReference>
<organism evidence="7 8">
    <name type="scientific">Bursaphelenchus okinawaensis</name>
    <dbReference type="NCBI Taxonomy" id="465554"/>
    <lineage>
        <taxon>Eukaryota</taxon>
        <taxon>Metazoa</taxon>
        <taxon>Ecdysozoa</taxon>
        <taxon>Nematoda</taxon>
        <taxon>Chromadorea</taxon>
        <taxon>Rhabditida</taxon>
        <taxon>Tylenchina</taxon>
        <taxon>Tylenchomorpha</taxon>
        <taxon>Aphelenchoidea</taxon>
        <taxon>Aphelenchoididae</taxon>
        <taxon>Bursaphelenchus</taxon>
    </lineage>
</organism>
<dbReference type="GO" id="GO:0016887">
    <property type="term" value="F:ATP hydrolysis activity"/>
    <property type="evidence" value="ECO:0007669"/>
    <property type="project" value="InterPro"/>
</dbReference>
<keyword evidence="4" id="KW-0067">ATP-binding</keyword>
<name>A0A811JRN8_9BILA</name>
<proteinExistence type="inferred from homology"/>
<dbReference type="Proteomes" id="UP000783686">
    <property type="component" value="Unassembled WGS sequence"/>
</dbReference>
<comment type="similarity">
    <text evidence="5">Belongs to the AAA ATPase family. AFG2 subfamily.</text>
</comment>